<dbReference type="EMBL" id="JADBFD010000004">
    <property type="protein sequence ID" value="MBE2887174.1"/>
    <property type="molecule type" value="Genomic_DNA"/>
</dbReference>
<gene>
    <name evidence="3" type="ORF">IIE05_04230</name>
</gene>
<keyword evidence="4" id="KW-1185">Reference proteome</keyword>
<evidence type="ECO:0000313" key="4">
    <source>
        <dbReference type="Proteomes" id="UP000618926"/>
    </source>
</evidence>
<name>A0ABR9NSG0_9BACT</name>
<protein>
    <recommendedName>
        <fullName evidence="5">Restriction endonuclease type IV Mrr domain-containing protein</fullName>
    </recommendedName>
</protein>
<sequence length="311" mass="34838">MEFIMPADMKSAAVILTLLFLVVSLIIGVILVFVPKKDDMAIKLFGSIVVVGLSLASNDVWVYALAIFIIATLVTELSFLENIAAIFWNREKYWEYMMKKASVSELKAKRQEEALEEQGETASGTEPSEPETAETTTPQETTSTDQEAPKDQSLTERQVRIDAISSSERFEHAVLLALKDGFRPYISGKLFKQMKVVASDGTEMIYDAIINTHPVDYIIEIKKYQRPSSLYNVLSQLRGSVSYYQNYLAERGITKRIVPIVVVPSDLNAPSIFKDSLAVLKFDEATRRFTNMNEFITAVNHLISIGSTGTR</sequence>
<comment type="caution">
    <text evidence="3">The sequence shown here is derived from an EMBL/GenBank/DDBJ whole genome shotgun (WGS) entry which is preliminary data.</text>
</comment>
<evidence type="ECO:0000256" key="1">
    <source>
        <dbReference type="SAM" id="MobiDB-lite"/>
    </source>
</evidence>
<feature type="transmembrane region" description="Helical" evidence="2">
    <location>
        <begin position="12"/>
        <end position="34"/>
    </location>
</feature>
<evidence type="ECO:0000256" key="2">
    <source>
        <dbReference type="SAM" id="Phobius"/>
    </source>
</evidence>
<organism evidence="3 4">
    <name type="scientific">Geobacter anodireducens</name>
    <dbReference type="NCBI Taxonomy" id="1340425"/>
    <lineage>
        <taxon>Bacteria</taxon>
        <taxon>Pseudomonadati</taxon>
        <taxon>Thermodesulfobacteriota</taxon>
        <taxon>Desulfuromonadia</taxon>
        <taxon>Geobacterales</taxon>
        <taxon>Geobacteraceae</taxon>
        <taxon>Geobacter</taxon>
    </lineage>
</organism>
<dbReference type="Proteomes" id="UP000618926">
    <property type="component" value="Unassembled WGS sequence"/>
</dbReference>
<dbReference type="RefSeq" id="WP_192905134.1">
    <property type="nucleotide sequence ID" value="NZ_JADBFD010000004.1"/>
</dbReference>
<accession>A0ABR9NSG0</accession>
<feature type="compositionally biased region" description="Basic and acidic residues" evidence="1">
    <location>
        <begin position="147"/>
        <end position="157"/>
    </location>
</feature>
<keyword evidence="2" id="KW-0812">Transmembrane</keyword>
<proteinExistence type="predicted"/>
<keyword evidence="2" id="KW-1133">Transmembrane helix</keyword>
<reference evidence="3 4" key="1">
    <citation type="submission" date="2020-10" db="EMBL/GenBank/DDBJ databases">
        <title>Investigation of anaerobic biodegradation of phenanthrene by a sulfate-dependent Geobacter anodireducens strain PheS2.</title>
        <authorList>
            <person name="Zhang Z."/>
        </authorList>
    </citation>
    <scope>NUCLEOTIDE SEQUENCE [LARGE SCALE GENOMIC DNA]</scope>
    <source>
        <strain evidence="3 4">PheS2</strain>
    </source>
</reference>
<keyword evidence="2" id="KW-0472">Membrane</keyword>
<evidence type="ECO:0008006" key="5">
    <source>
        <dbReference type="Google" id="ProtNLM"/>
    </source>
</evidence>
<evidence type="ECO:0000313" key="3">
    <source>
        <dbReference type="EMBL" id="MBE2887174.1"/>
    </source>
</evidence>
<feature type="region of interest" description="Disordered" evidence="1">
    <location>
        <begin position="110"/>
        <end position="157"/>
    </location>
</feature>
<feature type="compositionally biased region" description="Low complexity" evidence="1">
    <location>
        <begin position="133"/>
        <end position="146"/>
    </location>
</feature>
<feature type="transmembrane region" description="Helical" evidence="2">
    <location>
        <begin position="63"/>
        <end position="88"/>
    </location>
</feature>